<protein>
    <submittedName>
        <fullName evidence="1">Maturation protein</fullName>
    </submittedName>
</protein>
<dbReference type="GeneID" id="80399506"/>
<dbReference type="KEGG" id="vg:80399506"/>
<evidence type="ECO:0000313" key="1">
    <source>
        <dbReference type="EMBL" id="DAD50652.1"/>
    </source>
</evidence>
<sequence>MVTLLSVSQGTRVLSFGVLGRSFTYNQQSLIFRGNLIVAVPGAGNMSSKEVDLGFLSQGAEHLGQKDVEHLDADGSLWAKGFETGSPTVYPGDGVLKSVFGIPYNTVPVSRGSTQSTYYPQLFLGTSGSVGVTAFHQLRWEYNKPLLDSYFTLMASWFRPRALFMGYSNENSDTIKYGTSVYGTIYLFSDDWTKFGSINFGAQYKKVPAGVNWQDILTLASDDLYKKSLEITPATLSTRIFGLNRSSTADIDSIHLPALSREGLFPEDLNPSWGDLAADCYSQIQLWGGNGSAYVRDFLGMGQSAKSTIALVRDIFVAKNPIAAAKDIAGIFLSFRYGWMLTAKDTCSLVASDYDRLYLNGRVKRSSSRSYARNGTRVVARCSVYCRPYSNCVSDLDRWLKLMDFDMTLENLWDFVPLSFVVDWFTGLGDVLNRMDLWGKLEEFDIFLTGRSIKTSVILTDRDFPTANAVGAVFATYYKREYTTEPIKPSIASYQAGSTPSGFNHWLEATSLVVQRL</sequence>
<name>A0A8S5KZM4_9VIRU</name>
<gene>
    <name evidence="1" type="primary">SRR6960799_6_1</name>
</gene>
<dbReference type="EMBL" id="BK013587">
    <property type="protein sequence ID" value="DAD50652.1"/>
    <property type="molecule type" value="Genomic_RNA"/>
</dbReference>
<proteinExistence type="predicted"/>
<organism evidence="1 2">
    <name type="scientific">ssRNA phage SRR6960799_6</name>
    <dbReference type="NCBI Taxonomy" id="2786602"/>
    <lineage>
        <taxon>Viruses</taxon>
        <taxon>Riboviria</taxon>
        <taxon>Orthornavirae</taxon>
        <taxon>Lenarviricota</taxon>
        <taxon>Leviviricetes</taxon>
        <taxon>Timlovirales</taxon>
        <taxon>Blumeviridae</taxon>
        <taxon>Yenihzavirus</taxon>
        <taxon>Yenihzavirus borboradaptatum</taxon>
    </lineage>
</organism>
<accession>A0A8S5KZM4</accession>
<reference evidence="1" key="1">
    <citation type="submission" date="2020-09" db="EMBL/GenBank/DDBJ databases">
        <title>Leviviricetes taxonomy.</title>
        <authorList>
            <person name="Stockdale S.R."/>
            <person name="Callanan J."/>
            <person name="Adriaenssens E.M."/>
            <person name="Kuhn J.H."/>
            <person name="Rumnieks J."/>
            <person name="Shkoporov A."/>
            <person name="Draper L.A."/>
            <person name="Ross P."/>
            <person name="Hill C."/>
        </authorList>
    </citation>
    <scope>NUCLEOTIDE SEQUENCE</scope>
</reference>
<keyword evidence="2" id="KW-1185">Reference proteome</keyword>
<dbReference type="RefSeq" id="YP_010770246.1">
    <property type="nucleotide sequence ID" value="NC_074208.1"/>
</dbReference>
<dbReference type="Proteomes" id="UP000680674">
    <property type="component" value="Segment"/>
</dbReference>
<evidence type="ECO:0000313" key="2">
    <source>
        <dbReference type="Proteomes" id="UP000680674"/>
    </source>
</evidence>